<accession>A0A067RMT5</accession>
<dbReference type="PRINTS" id="PR00069">
    <property type="entry name" value="ALDKETRDTASE"/>
</dbReference>
<dbReference type="PIRSF" id="PIRSF000097">
    <property type="entry name" value="AKR"/>
    <property type="match status" value="1"/>
</dbReference>
<evidence type="ECO:0000313" key="6">
    <source>
        <dbReference type="Proteomes" id="UP000027135"/>
    </source>
</evidence>
<dbReference type="InterPro" id="IPR020471">
    <property type="entry name" value="AKR"/>
</dbReference>
<dbReference type="Proteomes" id="UP000027135">
    <property type="component" value="Unassembled WGS sequence"/>
</dbReference>
<dbReference type="InterPro" id="IPR044488">
    <property type="entry name" value="AKR2E"/>
</dbReference>
<reference evidence="5 6" key="1">
    <citation type="journal article" date="2014" name="Nat. Commun.">
        <title>Molecular traces of alternative social organization in a termite genome.</title>
        <authorList>
            <person name="Terrapon N."/>
            <person name="Li C."/>
            <person name="Robertson H.M."/>
            <person name="Ji L."/>
            <person name="Meng X."/>
            <person name="Booth W."/>
            <person name="Chen Z."/>
            <person name="Childers C.P."/>
            <person name="Glastad K.M."/>
            <person name="Gokhale K."/>
            <person name="Gowin J."/>
            <person name="Gronenberg W."/>
            <person name="Hermansen R.A."/>
            <person name="Hu H."/>
            <person name="Hunt B.G."/>
            <person name="Huylmans A.K."/>
            <person name="Khalil S.M."/>
            <person name="Mitchell R.D."/>
            <person name="Munoz-Torres M.C."/>
            <person name="Mustard J.A."/>
            <person name="Pan H."/>
            <person name="Reese J.T."/>
            <person name="Scharf M.E."/>
            <person name="Sun F."/>
            <person name="Vogel H."/>
            <person name="Xiao J."/>
            <person name="Yang W."/>
            <person name="Yang Z."/>
            <person name="Yang Z."/>
            <person name="Zhou J."/>
            <person name="Zhu J."/>
            <person name="Brent C.S."/>
            <person name="Elsik C.G."/>
            <person name="Goodisman M.A."/>
            <person name="Liberles D.A."/>
            <person name="Roe R.M."/>
            <person name="Vargo E.L."/>
            <person name="Vilcinskas A."/>
            <person name="Wang J."/>
            <person name="Bornberg-Bauer E."/>
            <person name="Korb J."/>
            <person name="Zhang G."/>
            <person name="Liebig J."/>
        </authorList>
    </citation>
    <scope>NUCLEOTIDE SEQUENCE [LARGE SCALE GENOMIC DNA]</scope>
    <source>
        <tissue evidence="5">Whole organism</tissue>
    </source>
</reference>
<sequence>MILTVKLNDNLDFPIIGLGTYNAGKEGEVEEVVKHAIDIGYRHIDGALVYENEKEVGAAIKAKIAEGVIMRDDIFVTSKLWNTYHKPELVMQGIKKTLSDLGLEYLDLYLVHWPFAFQEGGSLMPKDENDKFIPSDVDYLDTWKVMEECVKLGLTKSVGLSNFNSEQIQRVLDVATIKPVVNQVECHPYFNQSKMIAFCKERGIVVTAYAPFGRPGSTVNYIRHDVAPLLQDTKLQEIATKRDKTVAQVILRYLIQHGVVPIPKSSNKSRLQENFDVFNFELTPVEISSIDALNSDSRIFTYSLFADLKDYPFNTEF</sequence>
<name>A0A067RMT5_ZOONE</name>
<protein>
    <submittedName>
        <fullName evidence="5">1,5-anhydro-D-fructose reductase</fullName>
    </submittedName>
</protein>
<organism evidence="5 6">
    <name type="scientific">Zootermopsis nevadensis</name>
    <name type="common">Dampwood termite</name>
    <dbReference type="NCBI Taxonomy" id="136037"/>
    <lineage>
        <taxon>Eukaryota</taxon>
        <taxon>Metazoa</taxon>
        <taxon>Ecdysozoa</taxon>
        <taxon>Arthropoda</taxon>
        <taxon>Hexapoda</taxon>
        <taxon>Insecta</taxon>
        <taxon>Pterygota</taxon>
        <taxon>Neoptera</taxon>
        <taxon>Polyneoptera</taxon>
        <taxon>Dictyoptera</taxon>
        <taxon>Blattodea</taxon>
        <taxon>Blattoidea</taxon>
        <taxon>Termitoidae</taxon>
        <taxon>Termopsidae</taxon>
        <taxon>Zootermopsis</taxon>
    </lineage>
</organism>
<feature type="domain" description="NADP-dependent oxidoreductase" evidence="4">
    <location>
        <begin position="16"/>
        <end position="294"/>
    </location>
</feature>
<dbReference type="InterPro" id="IPR036812">
    <property type="entry name" value="NAD(P)_OxRdtase_dom_sf"/>
</dbReference>
<feature type="site" description="Lowers pKa of active site Tyr" evidence="3">
    <location>
        <position position="79"/>
    </location>
</feature>
<dbReference type="InterPro" id="IPR018170">
    <property type="entry name" value="Aldo/ket_reductase_CS"/>
</dbReference>
<dbReference type="eggNOG" id="KOG1577">
    <property type="taxonomic scope" value="Eukaryota"/>
</dbReference>
<dbReference type="PROSITE" id="PS00798">
    <property type="entry name" value="ALDOKETO_REDUCTASE_1"/>
    <property type="match status" value="1"/>
</dbReference>
<dbReference type="Pfam" id="PF00248">
    <property type="entry name" value="Aldo_ket_red"/>
    <property type="match status" value="1"/>
</dbReference>
<keyword evidence="6" id="KW-1185">Reference proteome</keyword>
<dbReference type="STRING" id="136037.A0A067RMT5"/>
<dbReference type="GO" id="GO:0016491">
    <property type="term" value="F:oxidoreductase activity"/>
    <property type="evidence" value="ECO:0007669"/>
    <property type="project" value="InterPro"/>
</dbReference>
<dbReference type="InParanoid" id="A0A067RMT5"/>
<dbReference type="CDD" id="cd19116">
    <property type="entry name" value="AKR_AKR2E1-5"/>
    <property type="match status" value="1"/>
</dbReference>
<dbReference type="OMA" id="AWKAMEG"/>
<dbReference type="PANTHER" id="PTHR11732">
    <property type="entry name" value="ALDO/KETO REDUCTASE"/>
    <property type="match status" value="1"/>
</dbReference>
<feature type="active site" description="Proton donor" evidence="1">
    <location>
        <position position="50"/>
    </location>
</feature>
<dbReference type="FunFam" id="3.20.20.100:FF:000023">
    <property type="entry name" value="aldose reductase"/>
    <property type="match status" value="1"/>
</dbReference>
<evidence type="ECO:0000256" key="3">
    <source>
        <dbReference type="PIRSR" id="PIRSR000097-3"/>
    </source>
</evidence>
<feature type="binding site" evidence="2">
    <location>
        <position position="112"/>
    </location>
    <ligand>
        <name>substrate</name>
    </ligand>
</feature>
<proteinExistence type="predicted"/>
<dbReference type="PROSITE" id="PS00062">
    <property type="entry name" value="ALDOKETO_REDUCTASE_2"/>
    <property type="match status" value="1"/>
</dbReference>
<dbReference type="EMBL" id="KK852575">
    <property type="protein sequence ID" value="KDR21030.1"/>
    <property type="molecule type" value="Genomic_DNA"/>
</dbReference>
<evidence type="ECO:0000256" key="2">
    <source>
        <dbReference type="PIRSR" id="PIRSR000097-2"/>
    </source>
</evidence>
<dbReference type="Gene3D" id="3.20.20.100">
    <property type="entry name" value="NADP-dependent oxidoreductase domain"/>
    <property type="match status" value="1"/>
</dbReference>
<evidence type="ECO:0000259" key="4">
    <source>
        <dbReference type="Pfam" id="PF00248"/>
    </source>
</evidence>
<gene>
    <name evidence="5" type="ORF">L798_04543</name>
</gene>
<dbReference type="PROSITE" id="PS00063">
    <property type="entry name" value="ALDOKETO_REDUCTASE_3"/>
    <property type="match status" value="1"/>
</dbReference>
<evidence type="ECO:0000256" key="1">
    <source>
        <dbReference type="PIRSR" id="PIRSR000097-1"/>
    </source>
</evidence>
<dbReference type="InterPro" id="IPR023210">
    <property type="entry name" value="NADP_OxRdtase_dom"/>
</dbReference>
<dbReference type="SUPFAM" id="SSF51430">
    <property type="entry name" value="NAD(P)-linked oxidoreductase"/>
    <property type="match status" value="1"/>
</dbReference>
<dbReference type="AlphaFoldDB" id="A0A067RMT5"/>
<evidence type="ECO:0000313" key="5">
    <source>
        <dbReference type="EMBL" id="KDR21030.1"/>
    </source>
</evidence>